<comment type="caution">
    <text evidence="1">The sequence shown here is derived from an EMBL/GenBank/DDBJ whole genome shotgun (WGS) entry which is preliminary data.</text>
</comment>
<evidence type="ECO:0000313" key="1">
    <source>
        <dbReference type="EMBL" id="MBB4908485.1"/>
    </source>
</evidence>
<sequence>MYYLLRLTDLGAGGVIREQQVWQPRDRAGAWRQAVVQGTVIEDGRVVPGGGEVDAPEGGVRLRWP</sequence>
<proteinExistence type="predicted"/>
<name>A0A7W7Q7I1_9PSEU</name>
<gene>
    <name evidence="1" type="ORF">FHR82_004738</name>
</gene>
<organism evidence="1 2">
    <name type="scientific">Actinophytocola algeriensis</name>
    <dbReference type="NCBI Taxonomy" id="1768010"/>
    <lineage>
        <taxon>Bacteria</taxon>
        <taxon>Bacillati</taxon>
        <taxon>Actinomycetota</taxon>
        <taxon>Actinomycetes</taxon>
        <taxon>Pseudonocardiales</taxon>
        <taxon>Pseudonocardiaceae</taxon>
    </lineage>
</organism>
<keyword evidence="2" id="KW-1185">Reference proteome</keyword>
<accession>A0A7W7Q7I1</accession>
<dbReference type="RefSeq" id="WP_184812633.1">
    <property type="nucleotide sequence ID" value="NZ_JACHJQ010000005.1"/>
</dbReference>
<protein>
    <submittedName>
        <fullName evidence="1">Uncharacterized protein</fullName>
    </submittedName>
</protein>
<dbReference type="Proteomes" id="UP000520767">
    <property type="component" value="Unassembled WGS sequence"/>
</dbReference>
<reference evidence="1 2" key="1">
    <citation type="submission" date="2020-08" db="EMBL/GenBank/DDBJ databases">
        <title>Genomic Encyclopedia of Type Strains, Phase III (KMG-III): the genomes of soil and plant-associated and newly described type strains.</title>
        <authorList>
            <person name="Whitman W."/>
        </authorList>
    </citation>
    <scope>NUCLEOTIDE SEQUENCE [LARGE SCALE GENOMIC DNA]</scope>
    <source>
        <strain evidence="1 2">CECT 8960</strain>
    </source>
</reference>
<evidence type="ECO:0000313" key="2">
    <source>
        <dbReference type="Proteomes" id="UP000520767"/>
    </source>
</evidence>
<dbReference type="EMBL" id="JACHJQ010000005">
    <property type="protein sequence ID" value="MBB4908485.1"/>
    <property type="molecule type" value="Genomic_DNA"/>
</dbReference>
<dbReference type="AlphaFoldDB" id="A0A7W7Q7I1"/>